<keyword evidence="6 9" id="KW-0675">Receptor</keyword>
<dbReference type="GO" id="GO:0043025">
    <property type="term" value="C:neuronal cell body"/>
    <property type="evidence" value="ECO:0007669"/>
    <property type="project" value="TreeGrafter"/>
</dbReference>
<organism evidence="9">
    <name type="scientific">Meteorus pulchricornis</name>
    <dbReference type="NCBI Taxonomy" id="51522"/>
    <lineage>
        <taxon>Eukaryota</taxon>
        <taxon>Metazoa</taxon>
        <taxon>Ecdysozoa</taxon>
        <taxon>Arthropoda</taxon>
        <taxon>Hexapoda</taxon>
        <taxon>Insecta</taxon>
        <taxon>Pterygota</taxon>
        <taxon>Neoptera</taxon>
        <taxon>Endopterygota</taxon>
        <taxon>Hymenoptera</taxon>
        <taxon>Apocrita</taxon>
        <taxon>Ichneumonoidea</taxon>
        <taxon>Braconidae</taxon>
        <taxon>Meteorinae</taxon>
        <taxon>Meteorus</taxon>
    </lineage>
</organism>
<evidence type="ECO:0000256" key="7">
    <source>
        <dbReference type="ARBA" id="ARBA00023224"/>
    </source>
</evidence>
<accession>A0A346TLL3</accession>
<dbReference type="GO" id="GO:0007165">
    <property type="term" value="P:signal transduction"/>
    <property type="evidence" value="ECO:0007669"/>
    <property type="project" value="UniProtKB-KW"/>
</dbReference>
<evidence type="ECO:0000256" key="2">
    <source>
        <dbReference type="ARBA" id="ARBA00022475"/>
    </source>
</evidence>
<dbReference type="AlphaFoldDB" id="A0A346TLL3"/>
<evidence type="ECO:0000256" key="4">
    <source>
        <dbReference type="ARBA" id="ARBA00022989"/>
    </source>
</evidence>
<dbReference type="PANTHER" id="PTHR21143">
    <property type="entry name" value="INVERTEBRATE GUSTATORY RECEPTOR"/>
    <property type="match status" value="1"/>
</dbReference>
<evidence type="ECO:0000256" key="8">
    <source>
        <dbReference type="SAM" id="Phobius"/>
    </source>
</evidence>
<keyword evidence="5 8" id="KW-0472">Membrane</keyword>
<evidence type="ECO:0000256" key="3">
    <source>
        <dbReference type="ARBA" id="ARBA00022692"/>
    </source>
</evidence>
<dbReference type="EMBL" id="MF685371">
    <property type="protein sequence ID" value="AXU39963.1"/>
    <property type="molecule type" value="mRNA"/>
</dbReference>
<sequence length="105" mass="12148">MMEANSDKETLFIIVQFLWCGLHVFRMLIIVQPCYATTTESKRTAILVSQLLTYSWQSDIRKQLEIFSLQLLHRPLDFTACGLFSLDRALVTSVYMIKCLIINSL</sequence>
<dbReference type="GO" id="GO:0030425">
    <property type="term" value="C:dendrite"/>
    <property type="evidence" value="ECO:0007669"/>
    <property type="project" value="TreeGrafter"/>
</dbReference>
<evidence type="ECO:0000313" key="9">
    <source>
        <dbReference type="EMBL" id="AXU39963.1"/>
    </source>
</evidence>
<dbReference type="GO" id="GO:0008049">
    <property type="term" value="P:male courtship behavior"/>
    <property type="evidence" value="ECO:0007669"/>
    <property type="project" value="TreeGrafter"/>
</dbReference>
<dbReference type="InterPro" id="IPR013604">
    <property type="entry name" value="7TM_chemorcpt"/>
</dbReference>
<evidence type="ECO:0000256" key="1">
    <source>
        <dbReference type="ARBA" id="ARBA00004651"/>
    </source>
</evidence>
<feature type="transmembrane region" description="Helical" evidence="8">
    <location>
        <begin position="12"/>
        <end position="31"/>
    </location>
</feature>
<dbReference type="GO" id="GO:0030424">
    <property type="term" value="C:axon"/>
    <property type="evidence" value="ECO:0007669"/>
    <property type="project" value="TreeGrafter"/>
</dbReference>
<protein>
    <submittedName>
        <fullName evidence="9">Gustatory receptor</fullName>
    </submittedName>
</protein>
<dbReference type="GO" id="GO:0007635">
    <property type="term" value="P:chemosensory behavior"/>
    <property type="evidence" value="ECO:0007669"/>
    <property type="project" value="TreeGrafter"/>
</dbReference>
<reference evidence="9" key="1">
    <citation type="submission" date="2017-08" db="EMBL/GenBank/DDBJ databases">
        <authorList>
            <person name="de Groot N.N."/>
        </authorList>
    </citation>
    <scope>NUCLEOTIDE SEQUENCE</scope>
</reference>
<dbReference type="GO" id="GO:0050909">
    <property type="term" value="P:sensory perception of taste"/>
    <property type="evidence" value="ECO:0007669"/>
    <property type="project" value="InterPro"/>
</dbReference>
<dbReference type="Pfam" id="PF08395">
    <property type="entry name" value="7tm_7"/>
    <property type="match status" value="1"/>
</dbReference>
<name>A0A346TLL3_9HYME</name>
<keyword evidence="2" id="KW-1003">Cell membrane</keyword>
<evidence type="ECO:0000256" key="6">
    <source>
        <dbReference type="ARBA" id="ARBA00023170"/>
    </source>
</evidence>
<evidence type="ECO:0000256" key="5">
    <source>
        <dbReference type="ARBA" id="ARBA00023136"/>
    </source>
</evidence>
<dbReference type="PANTHER" id="PTHR21143:SF123">
    <property type="entry name" value="GUSTATORY RECEPTOR FOR SUGAR TASTE 43A-RELATED"/>
    <property type="match status" value="1"/>
</dbReference>
<dbReference type="GO" id="GO:0005886">
    <property type="term" value="C:plasma membrane"/>
    <property type="evidence" value="ECO:0007669"/>
    <property type="project" value="UniProtKB-SubCell"/>
</dbReference>
<keyword evidence="3 8" id="KW-0812">Transmembrane</keyword>
<comment type="subcellular location">
    <subcellularLocation>
        <location evidence="1">Cell membrane</location>
        <topology evidence="1">Multi-pass membrane protein</topology>
    </subcellularLocation>
</comment>
<keyword evidence="7" id="KW-0807">Transducer</keyword>
<proteinExistence type="evidence at transcript level"/>
<keyword evidence="4 8" id="KW-1133">Transmembrane helix</keyword>